<dbReference type="SUPFAM" id="SSF52540">
    <property type="entry name" value="P-loop containing nucleoside triphosphate hydrolases"/>
    <property type="match status" value="2"/>
</dbReference>
<keyword evidence="3" id="KW-0067">ATP-binding</keyword>
<dbReference type="GO" id="GO:0004386">
    <property type="term" value="F:helicase activity"/>
    <property type="evidence" value="ECO:0007669"/>
    <property type="project" value="UniProtKB-KW"/>
</dbReference>
<dbReference type="Gene3D" id="3.40.50.300">
    <property type="entry name" value="P-loop containing nucleotide triphosphate hydrolases"/>
    <property type="match status" value="2"/>
</dbReference>
<dbReference type="PROSITE" id="PS51194">
    <property type="entry name" value="HELICASE_CTER"/>
    <property type="match status" value="1"/>
</dbReference>
<feature type="coiled-coil region" evidence="1">
    <location>
        <begin position="752"/>
        <end position="798"/>
    </location>
</feature>
<keyword evidence="3" id="KW-0378">Hydrolase</keyword>
<protein>
    <submittedName>
        <fullName evidence="3">Helicase-related protein</fullName>
    </submittedName>
</protein>
<keyword evidence="3" id="KW-0547">Nucleotide-binding</keyword>
<dbReference type="PANTHER" id="PTHR41313">
    <property type="entry name" value="ADENINE-SPECIFIC METHYLTRANSFERASE"/>
    <property type="match status" value="1"/>
</dbReference>
<gene>
    <name evidence="3" type="ORF">PQU93_17440</name>
</gene>
<dbReference type="Pfam" id="PF00271">
    <property type="entry name" value="Helicase_C"/>
    <property type="match status" value="1"/>
</dbReference>
<organism evidence="3 4">
    <name type="scientific">Vogesella indigofera</name>
    <name type="common">Pseudomonas indigofera</name>
    <dbReference type="NCBI Taxonomy" id="45465"/>
    <lineage>
        <taxon>Bacteria</taxon>
        <taxon>Pseudomonadati</taxon>
        <taxon>Pseudomonadota</taxon>
        <taxon>Betaproteobacteria</taxon>
        <taxon>Neisseriales</taxon>
        <taxon>Chromobacteriaceae</taxon>
        <taxon>Vogesella</taxon>
    </lineage>
</organism>
<evidence type="ECO:0000313" key="3">
    <source>
        <dbReference type="EMBL" id="MDC7692548.1"/>
    </source>
</evidence>
<dbReference type="Gene3D" id="3.40.50.150">
    <property type="entry name" value="Vaccinia Virus protein VP39"/>
    <property type="match status" value="1"/>
</dbReference>
<keyword evidence="3" id="KW-0347">Helicase</keyword>
<evidence type="ECO:0000313" key="4">
    <source>
        <dbReference type="Proteomes" id="UP001221566"/>
    </source>
</evidence>
<evidence type="ECO:0000256" key="1">
    <source>
        <dbReference type="SAM" id="Coils"/>
    </source>
</evidence>
<proteinExistence type="predicted"/>
<name>A0ABT5I969_VOGIN</name>
<accession>A0ABT5I969</accession>
<evidence type="ECO:0000259" key="2">
    <source>
        <dbReference type="PROSITE" id="PS51194"/>
    </source>
</evidence>
<dbReference type="PANTHER" id="PTHR41313:SF1">
    <property type="entry name" value="DNA METHYLASE ADENINE-SPECIFIC DOMAIN-CONTAINING PROTEIN"/>
    <property type="match status" value="1"/>
</dbReference>
<dbReference type="SMART" id="SM00487">
    <property type="entry name" value="DEXDc"/>
    <property type="match status" value="1"/>
</dbReference>
<dbReference type="SUPFAM" id="SSF53335">
    <property type="entry name" value="S-adenosyl-L-methionine-dependent methyltransferases"/>
    <property type="match status" value="1"/>
</dbReference>
<dbReference type="RefSeq" id="WP_272804132.1">
    <property type="nucleotide sequence ID" value="NZ_JAQQKY010000016.1"/>
</dbReference>
<dbReference type="InterPro" id="IPR029063">
    <property type="entry name" value="SAM-dependent_MTases_sf"/>
</dbReference>
<keyword evidence="1" id="KW-0175">Coiled coil</keyword>
<dbReference type="InterPro" id="IPR027417">
    <property type="entry name" value="P-loop_NTPase"/>
</dbReference>
<reference evidence="3 4" key="1">
    <citation type="submission" date="2023-01" db="EMBL/GenBank/DDBJ databases">
        <title>Novel species of the genus Vogesella isolated from rivers.</title>
        <authorList>
            <person name="Lu H."/>
        </authorList>
    </citation>
    <scope>NUCLEOTIDE SEQUENCE [LARGE SCALE GENOMIC DNA]</scope>
    <source>
        <strain evidence="3 4">SH7W</strain>
    </source>
</reference>
<keyword evidence="4" id="KW-1185">Reference proteome</keyword>
<sequence length="1437" mass="160038">MPEDMAAASQLTVVEPDHLSARILGQLYRPHGVKVMEKGFEEIAVPHGVYDLVISNVPFGNYQVAEHRNVPFADYVIHDYFFGRALELARAGGMVAFITSTGTMDKHGDHVRAYLASQAELVAAIRLPHGTFKQVAGTDTGADLLILKKPEAGKPNANQAWVKSAYTSDYGNYIAANAYWQSNPDMVLGKLHTTSGRYGYELRCSLQGDLVQELERVTGLLPAGIYQPKAKPAAKPKAVRDLQVIELDGNQRSGFFVMNGKVFESDGVTAIEVDATGKLLERLTGLCEVRDAARRLIQVQLSTEDDAKLVPYQIALNVAYDKLVKSCGPINNVANRRAFKHDPDMPLLLSLEYFDEETKTATKAEIFDKRTLRAYRKVEACDTPAEAFTVCLGEVGEVDPQRIAELVGMEQEAVMATLELDGLVFHCPDENKWVPAFLYLSGNVRKKHLMAVYAGDRYKRNAEALAALIPADLEPNEIGARIGSNWIPASDYAAYLNELCGVDSVSVTYSAAAGAWEVEYGYQASNSVNAKQVYGTSRINALELFVLAMNQRVPEIKDRDPFSEKYVLNRPETIAAREKQEDLKSHFLSWLWADMSRAARLVRVYNDTFNSTVAPVYDGSHLKLPGYSYSLIPRQHQLDVVWRGLVSGTNLLLGHDVGAGKTLEMILLGMEMRRMGKASRPMYVCPNHMLLQFAAEFVRAYPTAKLLMATKDDLVGDRRRVLMSRIATGDWDGIVLTHSSFERIALSSDYVLRHIENEIEEIETAIRATKGSQSNRLVKELARAKKQWQVKLEKLDGKAKKDDGLTFEDLGVDQLMVDEAHLFKSLFRFSKMNRVAGLSSGNSERAFDMYLKTRYIMDQRGSDSGVCFATGTFVANTMAEAWVMQKFLQPTRLAELNVLNFDDWAANFGEVVTALELAPDGRGYRVNSRFAKFVNLPELMSVFAEVADIRTAAMLNLPRPEAVWETVVSEPTQQQKMFVESLVRRADAIRDRKVSSDKDNMLSVTGDGRLAALDMRLLGVDIEEGGDRKVRACIEKVAMHWRDSESFAGTQLIFCDTGTPGGSARFNVYQAVKDGLMAEGIPEKEIAFIHDFDSDAAKEALFQSVRAGQVRVVIGSTSKMGTGVNVQKRLVALHHLDAPWRPADIEQREGRILRQGNMNTKVFIYRYVTEMTFDSYIWQTLEAKQRFIVQIKQGDRAMRSAEDMSLSTLSFAEVKALASGNPLVLEKAGIDAELAKLALLKTQWSQAQWRNRNTVATLPNRIAARKNLVANIQSDINNRQASGDFMLPNGQRLNADQAGGYILKQSRGLEYGDKLLVGSYRGMAVNIVGANIVDDRRVEIAGKASFMTRLTRESEFVVPTLDRLFSNMEAQLADEEHAIATMVKELAETEEILAKPFDKADRLAWLEQRQREIEDALDLTKGDNTAVEEDAPELVAA</sequence>
<dbReference type="InterPro" id="IPR052933">
    <property type="entry name" value="DNA_Protect_Modify"/>
</dbReference>
<dbReference type="SMART" id="SM00490">
    <property type="entry name" value="HELICc"/>
    <property type="match status" value="1"/>
</dbReference>
<dbReference type="InterPro" id="IPR014001">
    <property type="entry name" value="Helicase_ATP-bd"/>
</dbReference>
<feature type="domain" description="Helicase C-terminal" evidence="2">
    <location>
        <begin position="1025"/>
        <end position="1199"/>
    </location>
</feature>
<comment type="caution">
    <text evidence="3">The sequence shown here is derived from an EMBL/GenBank/DDBJ whole genome shotgun (WGS) entry which is preliminary data.</text>
</comment>
<dbReference type="Proteomes" id="UP001221566">
    <property type="component" value="Unassembled WGS sequence"/>
</dbReference>
<dbReference type="EMBL" id="JAQQKY010000016">
    <property type="protein sequence ID" value="MDC7692548.1"/>
    <property type="molecule type" value="Genomic_DNA"/>
</dbReference>
<dbReference type="InterPro" id="IPR001650">
    <property type="entry name" value="Helicase_C-like"/>
</dbReference>